<keyword evidence="1" id="KW-0813">Transport</keyword>
<gene>
    <name evidence="6" type="ORF">AJ81_07850</name>
</gene>
<dbReference type="InterPro" id="IPR050107">
    <property type="entry name" value="ABC_carbohydrate_import_ATPase"/>
</dbReference>
<dbReference type="EMBL" id="CP007141">
    <property type="protein sequence ID" value="AJC74102.1"/>
    <property type="molecule type" value="Genomic_DNA"/>
</dbReference>
<proteinExistence type="predicted"/>
<evidence type="ECO:0000256" key="1">
    <source>
        <dbReference type="ARBA" id="ARBA00022448"/>
    </source>
</evidence>
<organism evidence="6 7">
    <name type="scientific">Pseudothermotoga hypogea DSM 11164 = NBRC 106472</name>
    <dbReference type="NCBI Taxonomy" id="1123384"/>
    <lineage>
        <taxon>Bacteria</taxon>
        <taxon>Thermotogati</taxon>
        <taxon>Thermotogota</taxon>
        <taxon>Thermotogae</taxon>
        <taxon>Thermotogales</taxon>
        <taxon>Thermotogaceae</taxon>
        <taxon>Pseudothermotoga</taxon>
    </lineage>
</organism>
<dbReference type="RefSeq" id="WP_231845467.1">
    <property type="nucleotide sequence ID" value="NC_022795.1"/>
</dbReference>
<dbReference type="InterPro" id="IPR017871">
    <property type="entry name" value="ABC_transporter-like_CS"/>
</dbReference>
<accession>A0A0X1KS47</accession>
<dbReference type="GO" id="GO:0016887">
    <property type="term" value="F:ATP hydrolysis activity"/>
    <property type="evidence" value="ECO:0007669"/>
    <property type="project" value="InterPro"/>
</dbReference>
<dbReference type="PROSITE" id="PS50893">
    <property type="entry name" value="ABC_TRANSPORTER_2"/>
    <property type="match status" value="2"/>
</dbReference>
<dbReference type="SMART" id="SM00382">
    <property type="entry name" value="AAA"/>
    <property type="match status" value="2"/>
</dbReference>
<dbReference type="Proteomes" id="UP000077469">
    <property type="component" value="Chromosome"/>
</dbReference>
<dbReference type="Gene3D" id="3.40.50.300">
    <property type="entry name" value="P-loop containing nucleotide triphosphate hydrolases"/>
    <property type="match status" value="2"/>
</dbReference>
<dbReference type="CDD" id="cd03215">
    <property type="entry name" value="ABC_Carb_Monos_II"/>
    <property type="match status" value="1"/>
</dbReference>
<evidence type="ECO:0000256" key="2">
    <source>
        <dbReference type="ARBA" id="ARBA00022737"/>
    </source>
</evidence>
<feature type="domain" description="ABC transporter" evidence="5">
    <location>
        <begin position="257"/>
        <end position="501"/>
    </location>
</feature>
<dbReference type="InterPro" id="IPR003593">
    <property type="entry name" value="AAA+_ATPase"/>
</dbReference>
<evidence type="ECO:0000256" key="3">
    <source>
        <dbReference type="ARBA" id="ARBA00022741"/>
    </source>
</evidence>
<dbReference type="PANTHER" id="PTHR43790:SF9">
    <property type="entry name" value="GALACTOFURANOSE TRANSPORTER ATP-BINDING PROTEIN YTFR"/>
    <property type="match status" value="1"/>
</dbReference>
<keyword evidence="2" id="KW-0677">Repeat</keyword>
<protein>
    <submittedName>
        <fullName evidence="6">ABC transporter</fullName>
    </submittedName>
</protein>
<dbReference type="PaxDb" id="1123384-AJ81_07850"/>
<evidence type="ECO:0000313" key="7">
    <source>
        <dbReference type="Proteomes" id="UP000077469"/>
    </source>
</evidence>
<dbReference type="GO" id="GO:0005524">
    <property type="term" value="F:ATP binding"/>
    <property type="evidence" value="ECO:0007669"/>
    <property type="project" value="UniProtKB-KW"/>
</dbReference>
<dbReference type="PATRIC" id="fig|1123384.7.peg.1574"/>
<dbReference type="CDD" id="cd03216">
    <property type="entry name" value="ABC_Carb_Monos_I"/>
    <property type="match status" value="1"/>
</dbReference>
<evidence type="ECO:0000256" key="4">
    <source>
        <dbReference type="ARBA" id="ARBA00022840"/>
    </source>
</evidence>
<dbReference type="InterPro" id="IPR027417">
    <property type="entry name" value="P-loop_NTPase"/>
</dbReference>
<dbReference type="SUPFAM" id="SSF52540">
    <property type="entry name" value="P-loop containing nucleoside triphosphate hydrolases"/>
    <property type="match status" value="2"/>
</dbReference>
<dbReference type="KEGG" id="phy:AJ81_07850"/>
<dbReference type="Pfam" id="PF00005">
    <property type="entry name" value="ABC_tran"/>
    <property type="match status" value="2"/>
</dbReference>
<dbReference type="PROSITE" id="PS00211">
    <property type="entry name" value="ABC_TRANSPORTER_1"/>
    <property type="match status" value="1"/>
</dbReference>
<evidence type="ECO:0000259" key="5">
    <source>
        <dbReference type="PROSITE" id="PS50893"/>
    </source>
</evidence>
<keyword evidence="7" id="KW-1185">Reference proteome</keyword>
<dbReference type="InterPro" id="IPR003439">
    <property type="entry name" value="ABC_transporter-like_ATP-bd"/>
</dbReference>
<dbReference type="PANTHER" id="PTHR43790">
    <property type="entry name" value="CARBOHYDRATE TRANSPORT ATP-BINDING PROTEIN MG119-RELATED"/>
    <property type="match status" value="1"/>
</dbReference>
<reference evidence="6 7" key="1">
    <citation type="submission" date="2014-01" db="EMBL/GenBank/DDBJ databases">
        <title>Genome sequencing of Thermotog hypogea.</title>
        <authorList>
            <person name="Zhang X."/>
            <person name="Alvare G."/>
            <person name="Fristensky B."/>
            <person name="Chen L."/>
            <person name="Suen T."/>
            <person name="Chen Q."/>
            <person name="Ma K."/>
        </authorList>
    </citation>
    <scope>NUCLEOTIDE SEQUENCE [LARGE SCALE GENOMIC DNA]</scope>
    <source>
        <strain evidence="6 7">DSM 11164</strain>
    </source>
</reference>
<name>A0A0X1KS47_9THEM</name>
<dbReference type="AlphaFoldDB" id="A0A0X1KS47"/>
<evidence type="ECO:0000313" key="6">
    <source>
        <dbReference type="EMBL" id="AJC74102.1"/>
    </source>
</evidence>
<dbReference type="STRING" id="1123384.AJ81_07850"/>
<sequence>MLVEMIDICKVYPPNVVALKHVDFSLERGEIHALVGENGAGKSTLMKILSGLIRPSFGEIRMNGQRVQINSPVVAARLGIGMVHQELALVGSLRVYENVVLGSEPSRFGLFQPQKSSQIVKQLAERFGLNVDVNAITQELSVAGRQKVEILKQLYRNVDILILDEPTAALTPQESEELFDEMFRLRDRGKTIVFVSHKLDEVLKISDRITVLRKGEKITTVKNDGSINAAQLAEMMVGKRIELVSIKTRRSAGDPVLVVKDLSLVDRTNGKKLLDGVNLTVHAGEVVGIAGVEGNGQNELIEVLIGLRKPSSGSINILGKDVTSLDLRRRRSFIAYVPQDRKNVGLALKATITENLIMTHHMNPPLRRKWLLDKSVAKGLASRLIKDFEIVCRSPFEKVQNLSGGNQQKVVVAREISLNRQLIVLDQPTRGLDVASTQYLRDQVLMLRESNKAVLLVSADLDELMDLSDRIYVMRSGRIVAELDPRTVDKTVVGYHMLGVSA</sequence>
<keyword evidence="3" id="KW-0547">Nucleotide-binding</keyword>
<keyword evidence="4" id="KW-0067">ATP-binding</keyword>
<feature type="domain" description="ABC transporter" evidence="5">
    <location>
        <begin position="3"/>
        <end position="239"/>
    </location>
</feature>